<dbReference type="RefSeq" id="XP_013418940.1">
    <property type="nucleotide sequence ID" value="XM_013563486.2"/>
</dbReference>
<dbReference type="Pfam" id="PF25521">
    <property type="entry name" value="WHD_TANC1"/>
    <property type="match status" value="1"/>
</dbReference>
<feature type="region of interest" description="Disordered" evidence="13">
    <location>
        <begin position="559"/>
        <end position="587"/>
    </location>
</feature>
<evidence type="ECO:0000256" key="12">
    <source>
        <dbReference type="PROSITE-ProRule" id="PRU00339"/>
    </source>
</evidence>
<dbReference type="FunCoup" id="A0A1S3K8H8">
    <property type="interactions" value="395"/>
</dbReference>
<sequence>MIFTNRYASFFERSNLLRPDARSLSSIRIMEPQSQAAGDLCAACHMPFDTGKKRRLIDTCGHERCYMCMFSSDECPLCEGEMYSSMPHNLNANHIRQTSDTALLSSHRPKLKTNGHYAAHMHLKLDNNHFPLTEMATQTTPKPFYMLSDAPLANGTPPVPRRKPKFFSTPLSVAPPPVPPPPLNYSSNENLNSTAETSRSALSVTVTSLDTSDESHEQLDNRIIQVDNQRIREVRPKEKKVDKKVDKKENNAVKNLAVKEGHTNETESPPPPPPAVAQNDLMMRLGLLLGNREVETQQSAIQTEDTFTSVSSLASSGAATPDLEKFSDTSPMSTLTEKASSGSDKYGSNLQMTYNPSFKPFSRDPSSESVVSLMSVASTTNSVSPPSTANRPHSITKEGVYEATQQGPVEELQLFGKRKSSIRRSARASFGRGYDGKGRPFQRHIQRLLLQSRGSREQLNRPVRFAPVKPPQIQLTPINFEVPHQEKVPLFVGREWLYKEVEKELYGEASHRGIVVTGGVGCGKTSIVEQLVDQSCFGEGKCGFLENKDLCQVTGASKSRQLGGSGNSSLSGSVNNSPSGTLSSNGLSSSQSSYLAASTLSLSFTYDALRTIASDVVAFHFCQADNNITCMVPEYVHSTAAYLSQAPQLSAYRDLLIQEPHLQNILSMRECIQDPARSFVKGVLEPLHKLHQDGKITVENCIILIDSLNEAEFHKPDYGDTIASFLTKHINKFPSWLKVICTVRTSLQDLTKMMPLHKISLDKIASNEHINRDLQDYINYRINTTLDVKNNVALNGKLESTTQMKFSSHLSALSRGCFLYCKLTLDLIEQGRIVLKSSNYKILPQNMAEVFLLHFNLKFPSLRSFEKVCPILNVCLASLYPLTTKEIYETVNSAYVQRYVPWDDFQQRMEVVSNFLLKRRDSSFMFFHPAFREWLIRREEAESTKYLCDLRQGHALLAFRLSRVNAPLGAEKTVELGHHILKAHIYKTISKQLGYSSRDMQAYWMCQSSENLSAALSNQRNVFSPNVKVSRLILLSGASPNAKTEFFSNAPILCVAAREGFVDMVSLLLEFHAKVDVPGDDGMTPLCHAAAKGHSEVIRMLFAKRAKVTHTDNAGQCPLVHAAINCQLDAVSMLLQCDWTKEGHVTLTEALLQSLVAATSKGHRSLVEFLLDMHELGHDGLNINNPDTLQGETPLTSACLNGNREIIGLLLRRGADPKSVNAKGLPPLLCAVKAGCWETVDMLLAAGVSIETSDRHGRTGLMIAASEGHLGILEMLLSKGMKRAALAQVDNEGLTALCWGCLKGHLHIAQSLLEHGAALEHTDNSGRTPLHLAAFFGDAQVVQFLMEQGAQIEHIDNNGMRPLDRAIGCRNTGVVICFLKKGAKLGPATWAMAQGKPDIMILLLNKLMEDGNILYKKNRLKDAAHRYQYALKKFPMEGFGEDVRTFKDLKLNLLLSLSRCKRKMGDFSSAVELASKAVDMKPKSFEAFYARARAKRDDRHYAAALQDLLEALRLAPNNRELRRLLVRVKEECKQQAKLERASSGVSLDHIGRDDFSSAGAVIERPKEETAL</sequence>
<keyword evidence="1" id="KW-0597">Phosphoprotein</keyword>
<evidence type="ECO:0000256" key="11">
    <source>
        <dbReference type="PROSITE-ProRule" id="PRU00175"/>
    </source>
</evidence>
<dbReference type="InterPro" id="IPR027417">
    <property type="entry name" value="P-loop_NTPase"/>
</dbReference>
<dbReference type="SMART" id="SM00248">
    <property type="entry name" value="ANK"/>
    <property type="match status" value="8"/>
</dbReference>
<feature type="compositionally biased region" description="Polar residues" evidence="13">
    <location>
        <begin position="184"/>
        <end position="210"/>
    </location>
</feature>
<dbReference type="InterPro" id="IPR050889">
    <property type="entry name" value="Dendritic_Spine_Reg/Scaffold"/>
</dbReference>
<dbReference type="InterPro" id="IPR001841">
    <property type="entry name" value="Znf_RING"/>
</dbReference>
<name>A0A1S3K8H8_LINAN</name>
<keyword evidence="7 10" id="KW-0040">ANK repeat</keyword>
<dbReference type="Pfam" id="PF25520">
    <property type="entry name" value="AAA_lid_TANC1"/>
    <property type="match status" value="1"/>
</dbReference>
<dbReference type="Pfam" id="PF00023">
    <property type="entry name" value="Ank"/>
    <property type="match status" value="2"/>
</dbReference>
<feature type="region of interest" description="Disordered" evidence="13">
    <location>
        <begin position="155"/>
        <end position="220"/>
    </location>
</feature>
<dbReference type="PANTHER" id="PTHR24166:SF55">
    <property type="entry name" value="ROLLING PEBBLES, ISOFORM B"/>
    <property type="match status" value="1"/>
</dbReference>
<keyword evidence="3 11" id="KW-0479">Metal-binding</keyword>
<evidence type="ECO:0000313" key="15">
    <source>
        <dbReference type="Proteomes" id="UP000085678"/>
    </source>
</evidence>
<feature type="compositionally biased region" description="Basic and acidic residues" evidence="13">
    <location>
        <begin position="235"/>
        <end position="265"/>
    </location>
</feature>
<reference evidence="16" key="1">
    <citation type="submission" date="2025-08" db="UniProtKB">
        <authorList>
            <consortium name="RefSeq"/>
        </authorList>
    </citation>
    <scope>IDENTIFICATION</scope>
    <source>
        <tissue evidence="16">Gonads</tissue>
    </source>
</reference>
<evidence type="ECO:0000256" key="8">
    <source>
        <dbReference type="ARBA" id="ARBA00034110"/>
    </source>
</evidence>
<dbReference type="SMART" id="SM00028">
    <property type="entry name" value="TPR"/>
    <property type="match status" value="3"/>
</dbReference>
<evidence type="ECO:0000313" key="16">
    <source>
        <dbReference type="RefSeq" id="XP_013418940.1"/>
    </source>
</evidence>
<dbReference type="SUPFAM" id="SSF48452">
    <property type="entry name" value="TPR-like"/>
    <property type="match status" value="1"/>
</dbReference>
<feature type="repeat" description="TPR" evidence="12">
    <location>
        <begin position="1451"/>
        <end position="1484"/>
    </location>
</feature>
<evidence type="ECO:0000256" key="3">
    <source>
        <dbReference type="ARBA" id="ARBA00022771"/>
    </source>
</evidence>
<dbReference type="Gene3D" id="1.25.40.10">
    <property type="entry name" value="Tetratricopeptide repeat domain"/>
    <property type="match status" value="1"/>
</dbReference>
<keyword evidence="3 11" id="KW-0863">Zinc-finger</keyword>
<evidence type="ECO:0000256" key="4">
    <source>
        <dbReference type="ARBA" id="ARBA00022803"/>
    </source>
</evidence>
<accession>A0A1S3K8H8</accession>
<dbReference type="PROSITE" id="PS50088">
    <property type="entry name" value="ANK_REPEAT"/>
    <property type="match status" value="6"/>
</dbReference>
<dbReference type="PROSITE" id="PS50297">
    <property type="entry name" value="ANK_REP_REGION"/>
    <property type="match status" value="4"/>
</dbReference>
<dbReference type="InterPro" id="IPR011990">
    <property type="entry name" value="TPR-like_helical_dom_sf"/>
</dbReference>
<comment type="subcellular location">
    <subcellularLocation>
        <location evidence="8">Postsynapse</location>
    </subcellularLocation>
</comment>
<evidence type="ECO:0000256" key="10">
    <source>
        <dbReference type="PROSITE-ProRule" id="PRU00023"/>
    </source>
</evidence>
<evidence type="ECO:0000256" key="1">
    <source>
        <dbReference type="ARBA" id="ARBA00022553"/>
    </source>
</evidence>
<feature type="repeat" description="ANK" evidence="10">
    <location>
        <begin position="1190"/>
        <end position="1222"/>
    </location>
</feature>
<feature type="repeat" description="TPR" evidence="12">
    <location>
        <begin position="1485"/>
        <end position="1518"/>
    </location>
</feature>
<organism evidence="15 16">
    <name type="scientific">Lingula anatina</name>
    <name type="common">Brachiopod</name>
    <name type="synonym">Lingula unguis</name>
    <dbReference type="NCBI Taxonomy" id="7574"/>
    <lineage>
        <taxon>Eukaryota</taxon>
        <taxon>Metazoa</taxon>
        <taxon>Spiralia</taxon>
        <taxon>Lophotrochozoa</taxon>
        <taxon>Brachiopoda</taxon>
        <taxon>Linguliformea</taxon>
        <taxon>Lingulata</taxon>
        <taxon>Lingulida</taxon>
        <taxon>Linguloidea</taxon>
        <taxon>Lingulidae</taxon>
        <taxon>Lingula</taxon>
    </lineage>
</organism>
<dbReference type="PROSITE" id="PS50005">
    <property type="entry name" value="TPR"/>
    <property type="match status" value="2"/>
</dbReference>
<evidence type="ECO:0000256" key="7">
    <source>
        <dbReference type="ARBA" id="ARBA00023043"/>
    </source>
</evidence>
<proteinExistence type="inferred from homology"/>
<comment type="similarity">
    <text evidence="9">Belongs to the TANC family.</text>
</comment>
<dbReference type="Proteomes" id="UP000085678">
    <property type="component" value="Unplaced"/>
</dbReference>
<dbReference type="InterPro" id="IPR002110">
    <property type="entry name" value="Ankyrin_rpt"/>
</dbReference>
<keyword evidence="4 12" id="KW-0802">TPR repeat</keyword>
<feature type="repeat" description="ANK" evidence="10">
    <location>
        <begin position="1292"/>
        <end position="1324"/>
    </location>
</feature>
<dbReference type="SUPFAM" id="SSF57850">
    <property type="entry name" value="RING/U-box"/>
    <property type="match status" value="1"/>
</dbReference>
<dbReference type="GO" id="GO:0008270">
    <property type="term" value="F:zinc ion binding"/>
    <property type="evidence" value="ECO:0007669"/>
    <property type="project" value="UniProtKB-KW"/>
</dbReference>
<dbReference type="GeneID" id="106179754"/>
<dbReference type="PANTHER" id="PTHR24166">
    <property type="entry name" value="ROLLING PEBBLES, ISOFORM B"/>
    <property type="match status" value="1"/>
</dbReference>
<evidence type="ECO:0000259" key="14">
    <source>
        <dbReference type="PROSITE" id="PS50089"/>
    </source>
</evidence>
<dbReference type="InterPro" id="IPR058018">
    <property type="entry name" value="AAA_lid_TANC1/2"/>
</dbReference>
<feature type="repeat" description="ANK" evidence="10">
    <location>
        <begin position="1325"/>
        <end position="1357"/>
    </location>
</feature>
<evidence type="ECO:0000256" key="13">
    <source>
        <dbReference type="SAM" id="MobiDB-lite"/>
    </source>
</evidence>
<feature type="repeat" description="ANK" evidence="10">
    <location>
        <begin position="1256"/>
        <end position="1280"/>
    </location>
</feature>
<dbReference type="PROSITE" id="PS50089">
    <property type="entry name" value="ZF_RING_2"/>
    <property type="match status" value="1"/>
</dbReference>
<feature type="compositionally biased region" description="Pro residues" evidence="13">
    <location>
        <begin position="173"/>
        <end position="183"/>
    </location>
</feature>
<feature type="repeat" description="ANK" evidence="10">
    <location>
        <begin position="1081"/>
        <end position="1113"/>
    </location>
</feature>
<dbReference type="Gene3D" id="1.25.40.20">
    <property type="entry name" value="Ankyrin repeat-containing domain"/>
    <property type="match status" value="3"/>
</dbReference>
<keyword evidence="15" id="KW-1185">Reference proteome</keyword>
<dbReference type="SUPFAM" id="SSF48403">
    <property type="entry name" value="Ankyrin repeat"/>
    <property type="match status" value="1"/>
</dbReference>
<feature type="region of interest" description="Disordered" evidence="13">
    <location>
        <begin position="235"/>
        <end position="275"/>
    </location>
</feature>
<dbReference type="OrthoDB" id="5958958at2759"/>
<feature type="region of interest" description="Disordered" evidence="13">
    <location>
        <begin position="315"/>
        <end position="348"/>
    </location>
</feature>
<keyword evidence="2" id="KW-0677">Repeat</keyword>
<feature type="compositionally biased region" description="Low complexity" evidence="13">
    <location>
        <begin position="567"/>
        <end position="587"/>
    </location>
</feature>
<dbReference type="InterPro" id="IPR058056">
    <property type="entry name" value="WH_TANC1/2"/>
</dbReference>
<dbReference type="InterPro" id="IPR019734">
    <property type="entry name" value="TPR_rpt"/>
</dbReference>
<gene>
    <name evidence="16" type="primary">LOC106179754</name>
</gene>
<evidence type="ECO:0000256" key="6">
    <source>
        <dbReference type="ARBA" id="ARBA00023018"/>
    </source>
</evidence>
<evidence type="ECO:0000256" key="9">
    <source>
        <dbReference type="ARBA" id="ARBA00038259"/>
    </source>
</evidence>
<keyword evidence="5" id="KW-0862">Zinc</keyword>
<dbReference type="GO" id="GO:0098794">
    <property type="term" value="C:postsynapse"/>
    <property type="evidence" value="ECO:0007669"/>
    <property type="project" value="UniProtKB-SubCell"/>
</dbReference>
<dbReference type="InterPro" id="IPR036770">
    <property type="entry name" value="Ankyrin_rpt-contain_sf"/>
</dbReference>
<feature type="domain" description="RING-type" evidence="14">
    <location>
        <begin position="41"/>
        <end position="79"/>
    </location>
</feature>
<feature type="compositionally biased region" description="Polar residues" evidence="13">
    <location>
        <begin position="328"/>
        <end position="348"/>
    </location>
</feature>
<evidence type="ECO:0000256" key="2">
    <source>
        <dbReference type="ARBA" id="ARBA00022737"/>
    </source>
</evidence>
<dbReference type="Pfam" id="PF12796">
    <property type="entry name" value="Ank_2"/>
    <property type="match status" value="2"/>
</dbReference>
<dbReference type="SUPFAM" id="SSF52540">
    <property type="entry name" value="P-loop containing nucleoside triphosphate hydrolases"/>
    <property type="match status" value="1"/>
</dbReference>
<feature type="repeat" description="ANK" evidence="10">
    <location>
        <begin position="1223"/>
        <end position="1255"/>
    </location>
</feature>
<keyword evidence="6" id="KW-0770">Synapse</keyword>
<dbReference type="STRING" id="7574.A0A1S3K8H8"/>
<dbReference type="InParanoid" id="A0A1S3K8H8"/>
<evidence type="ECO:0000256" key="5">
    <source>
        <dbReference type="ARBA" id="ARBA00022833"/>
    </source>
</evidence>
<dbReference type="KEGG" id="lak:106179754"/>
<protein>
    <submittedName>
        <fullName evidence="16">Protein TANC2 isoform X1</fullName>
    </submittedName>
</protein>